<accession>A0A1A9I278</accession>
<sequence length="79" mass="9402">MYLSIKEVQPQNNFQLLLIYNNGEKRLFDMAPYLETGLFRELKDKNIFRTVKPSFDTIEWSNEADIDPEILYKNSVKIN</sequence>
<dbReference type="SUPFAM" id="SSF143880">
    <property type="entry name" value="NE0471 N-terminal domain-like"/>
    <property type="match status" value="1"/>
</dbReference>
<dbReference type="Gene3D" id="3.30.2020.10">
    <property type="entry name" value="NE0471-like N-terminal domain"/>
    <property type="match status" value="1"/>
</dbReference>
<organism evidence="1 2">
    <name type="scientific">Niabella ginsenosidivorans</name>
    <dbReference type="NCBI Taxonomy" id="1176587"/>
    <lineage>
        <taxon>Bacteria</taxon>
        <taxon>Pseudomonadati</taxon>
        <taxon>Bacteroidota</taxon>
        <taxon>Chitinophagia</taxon>
        <taxon>Chitinophagales</taxon>
        <taxon>Chitinophagaceae</taxon>
        <taxon>Niabella</taxon>
    </lineage>
</organism>
<dbReference type="InterPro" id="IPR018841">
    <property type="entry name" value="DUF2442"/>
</dbReference>
<dbReference type="OrthoDB" id="9803723at2"/>
<dbReference type="STRING" id="1176587.A8C56_07185"/>
<evidence type="ECO:0000313" key="2">
    <source>
        <dbReference type="Proteomes" id="UP000077667"/>
    </source>
</evidence>
<gene>
    <name evidence="1" type="ORF">A8C56_07185</name>
</gene>
<dbReference type="RefSeq" id="WP_067753881.1">
    <property type="nucleotide sequence ID" value="NZ_CP015772.1"/>
</dbReference>
<name>A0A1A9I278_9BACT</name>
<protein>
    <recommendedName>
        <fullName evidence="3">DUF2442 domain-containing protein</fullName>
    </recommendedName>
</protein>
<reference evidence="1 2" key="1">
    <citation type="submission" date="2016-05" db="EMBL/GenBank/DDBJ databases">
        <title>Niabella ginsenosidivorans BS26 whole genome sequencing.</title>
        <authorList>
            <person name="Im W.T."/>
            <person name="Siddiqi M.Z."/>
        </authorList>
    </citation>
    <scope>NUCLEOTIDE SEQUENCE [LARGE SCALE GENOMIC DNA]</scope>
    <source>
        <strain evidence="1 2">BS26</strain>
    </source>
</reference>
<dbReference type="InterPro" id="IPR036782">
    <property type="entry name" value="NE0471-like_N"/>
</dbReference>
<proteinExistence type="predicted"/>
<keyword evidence="2" id="KW-1185">Reference proteome</keyword>
<evidence type="ECO:0008006" key="3">
    <source>
        <dbReference type="Google" id="ProtNLM"/>
    </source>
</evidence>
<evidence type="ECO:0000313" key="1">
    <source>
        <dbReference type="EMBL" id="ANH80792.1"/>
    </source>
</evidence>
<dbReference type="Pfam" id="PF10387">
    <property type="entry name" value="DUF2442"/>
    <property type="match status" value="1"/>
</dbReference>
<dbReference type="EMBL" id="CP015772">
    <property type="protein sequence ID" value="ANH80792.1"/>
    <property type="molecule type" value="Genomic_DNA"/>
</dbReference>
<dbReference type="KEGG" id="nia:A8C56_07185"/>
<dbReference type="AlphaFoldDB" id="A0A1A9I278"/>
<dbReference type="Proteomes" id="UP000077667">
    <property type="component" value="Chromosome"/>
</dbReference>